<dbReference type="KEGG" id="nai:NECAME_12590"/>
<accession>W2SZF3</accession>
<evidence type="ECO:0000313" key="1">
    <source>
        <dbReference type="EMBL" id="ETN75003.1"/>
    </source>
</evidence>
<dbReference type="AlphaFoldDB" id="W2SZF3"/>
<dbReference type="EMBL" id="KI660321">
    <property type="protein sequence ID" value="ETN75003.1"/>
    <property type="molecule type" value="Genomic_DNA"/>
</dbReference>
<reference evidence="2" key="1">
    <citation type="journal article" date="2014" name="Nat. Genet.">
        <title>Genome of the human hookworm Necator americanus.</title>
        <authorList>
            <person name="Tang Y.T."/>
            <person name="Gao X."/>
            <person name="Rosa B.A."/>
            <person name="Abubucker S."/>
            <person name="Hallsworth-Pepin K."/>
            <person name="Martin J."/>
            <person name="Tyagi R."/>
            <person name="Heizer E."/>
            <person name="Zhang X."/>
            <person name="Bhonagiri-Palsikar V."/>
            <person name="Minx P."/>
            <person name="Warren W.C."/>
            <person name="Wang Q."/>
            <person name="Zhan B."/>
            <person name="Hotez P.J."/>
            <person name="Sternberg P.W."/>
            <person name="Dougall A."/>
            <person name="Gaze S.T."/>
            <person name="Mulvenna J."/>
            <person name="Sotillo J."/>
            <person name="Ranganathan S."/>
            <person name="Rabelo E.M."/>
            <person name="Wilson R.K."/>
            <person name="Felgner P.L."/>
            <person name="Bethony J."/>
            <person name="Hawdon J.M."/>
            <person name="Gasser R.B."/>
            <person name="Loukas A."/>
            <person name="Mitreva M."/>
        </authorList>
    </citation>
    <scope>NUCLEOTIDE SEQUENCE [LARGE SCALE GENOMIC DNA]</scope>
</reference>
<dbReference type="Proteomes" id="UP000053676">
    <property type="component" value="Unassembled WGS sequence"/>
</dbReference>
<organism evidence="1 2">
    <name type="scientific">Necator americanus</name>
    <name type="common">Human hookworm</name>
    <dbReference type="NCBI Taxonomy" id="51031"/>
    <lineage>
        <taxon>Eukaryota</taxon>
        <taxon>Metazoa</taxon>
        <taxon>Ecdysozoa</taxon>
        <taxon>Nematoda</taxon>
        <taxon>Chromadorea</taxon>
        <taxon>Rhabditida</taxon>
        <taxon>Rhabditina</taxon>
        <taxon>Rhabditomorpha</taxon>
        <taxon>Strongyloidea</taxon>
        <taxon>Ancylostomatidae</taxon>
        <taxon>Bunostominae</taxon>
        <taxon>Necator</taxon>
    </lineage>
</organism>
<proteinExistence type="predicted"/>
<name>W2SZF3_NECAM</name>
<sequence>MRQDKNSCDSRGVGGLAVLVNTSMAGNINFLEQVTTGIGREEMRRCVPMPVLTIFVAYAPTSREAIMEDIKE</sequence>
<keyword evidence="2" id="KW-1185">Reference proteome</keyword>
<evidence type="ECO:0000313" key="2">
    <source>
        <dbReference type="Proteomes" id="UP000053676"/>
    </source>
</evidence>
<protein>
    <submittedName>
        <fullName evidence="1">Uncharacterized protein</fullName>
    </submittedName>
</protein>
<gene>
    <name evidence="1" type="ORF">NECAME_12590</name>
</gene>